<dbReference type="PROSITE" id="PS00108">
    <property type="entry name" value="PROTEIN_KINASE_ST"/>
    <property type="match status" value="1"/>
</dbReference>
<dbReference type="GO" id="GO:0005737">
    <property type="term" value="C:cytoplasm"/>
    <property type="evidence" value="ECO:0007669"/>
    <property type="project" value="TreeGrafter"/>
</dbReference>
<evidence type="ECO:0000256" key="10">
    <source>
        <dbReference type="RuleBase" id="RU000304"/>
    </source>
</evidence>
<dbReference type="InterPro" id="IPR011009">
    <property type="entry name" value="Kinase-like_dom_sf"/>
</dbReference>
<dbReference type="GO" id="GO:0050684">
    <property type="term" value="P:regulation of mRNA processing"/>
    <property type="evidence" value="ECO:0007669"/>
    <property type="project" value="TreeGrafter"/>
</dbReference>
<dbReference type="GO" id="GO:0005634">
    <property type="term" value="C:nucleus"/>
    <property type="evidence" value="ECO:0007669"/>
    <property type="project" value="TreeGrafter"/>
</dbReference>
<dbReference type="Gene3D" id="3.30.200.20">
    <property type="entry name" value="Phosphorylase Kinase, domain 1"/>
    <property type="match status" value="1"/>
</dbReference>
<dbReference type="GO" id="GO:0000245">
    <property type="term" value="P:spliceosomal complex assembly"/>
    <property type="evidence" value="ECO:0007669"/>
    <property type="project" value="TreeGrafter"/>
</dbReference>
<dbReference type="Pfam" id="PF00069">
    <property type="entry name" value="Pkinase"/>
    <property type="match status" value="2"/>
</dbReference>
<evidence type="ECO:0000256" key="8">
    <source>
        <dbReference type="ARBA" id="ARBA00048679"/>
    </source>
</evidence>
<accession>A0A409VH24</accession>
<dbReference type="SMART" id="SM00220">
    <property type="entry name" value="S_TKc"/>
    <property type="match status" value="1"/>
</dbReference>
<dbReference type="FunFam" id="1.10.510.10:FF:000275">
    <property type="entry name" value="SRSF protein kinase 2 isoform X3"/>
    <property type="match status" value="1"/>
</dbReference>
<dbReference type="GO" id="GO:0005524">
    <property type="term" value="F:ATP binding"/>
    <property type="evidence" value="ECO:0007669"/>
    <property type="project" value="UniProtKB-UniRule"/>
</dbReference>
<comment type="catalytic activity">
    <reaction evidence="8">
        <text>L-seryl-[protein] + ATP = O-phospho-L-seryl-[protein] + ADP + H(+)</text>
        <dbReference type="Rhea" id="RHEA:17989"/>
        <dbReference type="Rhea" id="RHEA-COMP:9863"/>
        <dbReference type="Rhea" id="RHEA-COMP:11604"/>
        <dbReference type="ChEBI" id="CHEBI:15378"/>
        <dbReference type="ChEBI" id="CHEBI:29999"/>
        <dbReference type="ChEBI" id="CHEBI:30616"/>
        <dbReference type="ChEBI" id="CHEBI:83421"/>
        <dbReference type="ChEBI" id="CHEBI:456216"/>
        <dbReference type="EC" id="2.7.11.1"/>
    </reaction>
</comment>
<evidence type="ECO:0000313" key="13">
    <source>
        <dbReference type="Proteomes" id="UP000284706"/>
    </source>
</evidence>
<dbReference type="STRING" id="231916.A0A409VH24"/>
<evidence type="ECO:0000256" key="3">
    <source>
        <dbReference type="ARBA" id="ARBA00022679"/>
    </source>
</evidence>
<proteinExistence type="inferred from homology"/>
<evidence type="ECO:0000256" key="4">
    <source>
        <dbReference type="ARBA" id="ARBA00022741"/>
    </source>
</evidence>
<dbReference type="Gene3D" id="1.10.510.10">
    <property type="entry name" value="Transferase(Phosphotransferase) domain 1"/>
    <property type="match status" value="1"/>
</dbReference>
<evidence type="ECO:0000256" key="9">
    <source>
        <dbReference type="PROSITE-ProRule" id="PRU10141"/>
    </source>
</evidence>
<evidence type="ECO:0000259" key="11">
    <source>
        <dbReference type="PROSITE" id="PS50011"/>
    </source>
</evidence>
<keyword evidence="4 9" id="KW-0547">Nucleotide-binding</keyword>
<dbReference type="InParanoid" id="A0A409VH24"/>
<comment type="caution">
    <text evidence="12">The sequence shown here is derived from an EMBL/GenBank/DDBJ whole genome shotgun (WGS) entry which is preliminary data.</text>
</comment>
<dbReference type="PANTHER" id="PTHR47634:SF9">
    <property type="entry name" value="PROTEIN KINASE DOMAIN-CONTAINING PROTEIN-RELATED"/>
    <property type="match status" value="1"/>
</dbReference>
<dbReference type="GO" id="GO:0004674">
    <property type="term" value="F:protein serine/threonine kinase activity"/>
    <property type="evidence" value="ECO:0007669"/>
    <property type="project" value="UniProtKB-KW"/>
</dbReference>
<keyword evidence="3" id="KW-0808">Transferase</keyword>
<dbReference type="AlphaFoldDB" id="A0A409VH24"/>
<dbReference type="Proteomes" id="UP000284706">
    <property type="component" value="Unassembled WGS sequence"/>
</dbReference>
<name>A0A409VH24_9AGAR</name>
<sequence>MQAMRATNRLSRARWSLPRLHLTVRHMHLPAVRDWTSVEEQLEGYESGGYAVMSVGDIMGSRYRVLRKLGWGRYSTVWLVRDEHEGASRYAALKALTGVASDAPELHELEYLERIRDSSPNHPGRPHVIQLLDHFYHRGPFGKHLCLLTDALTEDLWSFPRRWRNRVLPTNLVRQIARQLLLALSYLHDECNIIHTDIKPSNILLVSPDGPVCFEDAVKADGPPEMSTGRNSEGILILRTRSRPLLYPLPLENANLEEAATWNNVSVKLADVGVACWADKVSEHFTPLIQSTALRAPEVAIGAGWGRPADVWSLGCTIYELIMGQSLFLPDMLPESVPYFHTMQFGQYPLEMIQRGEFSRHFFKEDGSINMSLPKYPSLAEKIYANRAIRDVGAFVDFLQSMLVLDPDKRASCRDLIDHEWLKS</sequence>
<protein>
    <recommendedName>
        <fullName evidence="1">non-specific serine/threonine protein kinase</fullName>
        <ecNumber evidence="1">2.7.11.1</ecNumber>
    </recommendedName>
</protein>
<evidence type="ECO:0000313" key="12">
    <source>
        <dbReference type="EMBL" id="PPQ65536.1"/>
    </source>
</evidence>
<dbReference type="InterPro" id="IPR000719">
    <property type="entry name" value="Prot_kinase_dom"/>
</dbReference>
<keyword evidence="2 10" id="KW-0723">Serine/threonine-protein kinase</keyword>
<dbReference type="InterPro" id="IPR017441">
    <property type="entry name" value="Protein_kinase_ATP_BS"/>
</dbReference>
<feature type="binding site" evidence="9">
    <location>
        <position position="94"/>
    </location>
    <ligand>
        <name>ATP</name>
        <dbReference type="ChEBI" id="CHEBI:30616"/>
    </ligand>
</feature>
<comment type="similarity">
    <text evidence="10">Belongs to the protein kinase superfamily.</text>
</comment>
<feature type="domain" description="Protein kinase" evidence="11">
    <location>
        <begin position="63"/>
        <end position="422"/>
    </location>
</feature>
<dbReference type="PANTHER" id="PTHR47634">
    <property type="entry name" value="PROTEIN KINASE DOMAIN-CONTAINING PROTEIN-RELATED"/>
    <property type="match status" value="1"/>
</dbReference>
<evidence type="ECO:0000256" key="6">
    <source>
        <dbReference type="ARBA" id="ARBA00022840"/>
    </source>
</evidence>
<dbReference type="InterPro" id="IPR008271">
    <property type="entry name" value="Ser/Thr_kinase_AS"/>
</dbReference>
<organism evidence="12 13">
    <name type="scientific">Gymnopilus dilepis</name>
    <dbReference type="NCBI Taxonomy" id="231916"/>
    <lineage>
        <taxon>Eukaryota</taxon>
        <taxon>Fungi</taxon>
        <taxon>Dikarya</taxon>
        <taxon>Basidiomycota</taxon>
        <taxon>Agaricomycotina</taxon>
        <taxon>Agaricomycetes</taxon>
        <taxon>Agaricomycetidae</taxon>
        <taxon>Agaricales</taxon>
        <taxon>Agaricineae</taxon>
        <taxon>Hymenogastraceae</taxon>
        <taxon>Gymnopilus</taxon>
    </lineage>
</organism>
<evidence type="ECO:0000256" key="2">
    <source>
        <dbReference type="ARBA" id="ARBA00022527"/>
    </source>
</evidence>
<dbReference type="InterPro" id="IPR051334">
    <property type="entry name" value="SRPK"/>
</dbReference>
<dbReference type="SUPFAM" id="SSF56112">
    <property type="entry name" value="Protein kinase-like (PK-like)"/>
    <property type="match status" value="1"/>
</dbReference>
<dbReference type="EC" id="2.7.11.1" evidence="1"/>
<evidence type="ECO:0000256" key="1">
    <source>
        <dbReference type="ARBA" id="ARBA00012513"/>
    </source>
</evidence>
<evidence type="ECO:0000256" key="5">
    <source>
        <dbReference type="ARBA" id="ARBA00022777"/>
    </source>
</evidence>
<dbReference type="OrthoDB" id="5979581at2759"/>
<evidence type="ECO:0000256" key="7">
    <source>
        <dbReference type="ARBA" id="ARBA00047899"/>
    </source>
</evidence>
<gene>
    <name evidence="12" type="ORF">CVT26_000493</name>
</gene>
<keyword evidence="13" id="KW-1185">Reference proteome</keyword>
<dbReference type="PROSITE" id="PS00107">
    <property type="entry name" value="PROTEIN_KINASE_ATP"/>
    <property type="match status" value="1"/>
</dbReference>
<dbReference type="EMBL" id="NHYE01005651">
    <property type="protein sequence ID" value="PPQ65536.1"/>
    <property type="molecule type" value="Genomic_DNA"/>
</dbReference>
<comment type="catalytic activity">
    <reaction evidence="7">
        <text>L-threonyl-[protein] + ATP = O-phospho-L-threonyl-[protein] + ADP + H(+)</text>
        <dbReference type="Rhea" id="RHEA:46608"/>
        <dbReference type="Rhea" id="RHEA-COMP:11060"/>
        <dbReference type="Rhea" id="RHEA-COMP:11605"/>
        <dbReference type="ChEBI" id="CHEBI:15378"/>
        <dbReference type="ChEBI" id="CHEBI:30013"/>
        <dbReference type="ChEBI" id="CHEBI:30616"/>
        <dbReference type="ChEBI" id="CHEBI:61977"/>
        <dbReference type="ChEBI" id="CHEBI:456216"/>
        <dbReference type="EC" id="2.7.11.1"/>
    </reaction>
</comment>
<keyword evidence="5" id="KW-0418">Kinase</keyword>
<reference evidence="12 13" key="1">
    <citation type="journal article" date="2018" name="Evol. Lett.">
        <title>Horizontal gene cluster transfer increased hallucinogenic mushroom diversity.</title>
        <authorList>
            <person name="Reynolds H.T."/>
            <person name="Vijayakumar V."/>
            <person name="Gluck-Thaler E."/>
            <person name="Korotkin H.B."/>
            <person name="Matheny P.B."/>
            <person name="Slot J.C."/>
        </authorList>
    </citation>
    <scope>NUCLEOTIDE SEQUENCE [LARGE SCALE GENOMIC DNA]</scope>
    <source>
        <strain evidence="12 13">SRW20</strain>
    </source>
</reference>
<dbReference type="PROSITE" id="PS50011">
    <property type="entry name" value="PROTEIN_KINASE_DOM"/>
    <property type="match status" value="1"/>
</dbReference>
<keyword evidence="6 9" id="KW-0067">ATP-binding</keyword>